<reference evidence="1 2" key="1">
    <citation type="submission" date="2022-09" db="EMBL/GenBank/DDBJ databases">
        <title>Genome sequencing of Flavivirga sp. MEBiC05379.</title>
        <authorList>
            <person name="Oh H.-M."/>
            <person name="Kwon K.K."/>
            <person name="Park M.J."/>
            <person name="Yang S.-H."/>
        </authorList>
    </citation>
    <scope>NUCLEOTIDE SEQUENCE [LARGE SCALE GENOMIC DNA]</scope>
    <source>
        <strain evidence="1 2">MEBiC05379</strain>
    </source>
</reference>
<sequence length="46" mass="5628">MKKTKIIREDHIPDFEEKVNEYLKKDWKLYNNIISHSGYLVAIMFK</sequence>
<keyword evidence="2" id="KW-1185">Reference proteome</keyword>
<accession>A0ABU7XUK4</accession>
<name>A0ABU7XUK4_9FLAO</name>
<gene>
    <name evidence="1" type="ORF">N1F79_13430</name>
</gene>
<evidence type="ECO:0000313" key="1">
    <source>
        <dbReference type="EMBL" id="MEF3834134.1"/>
    </source>
</evidence>
<dbReference type="Proteomes" id="UP001337305">
    <property type="component" value="Unassembled WGS sequence"/>
</dbReference>
<comment type="caution">
    <text evidence="1">The sequence shown here is derived from an EMBL/GenBank/DDBJ whole genome shotgun (WGS) entry which is preliminary data.</text>
</comment>
<proteinExistence type="predicted"/>
<organism evidence="1 2">
    <name type="scientific">Flavivirga spongiicola</name>
    <dbReference type="NCBI Taxonomy" id="421621"/>
    <lineage>
        <taxon>Bacteria</taxon>
        <taxon>Pseudomonadati</taxon>
        <taxon>Bacteroidota</taxon>
        <taxon>Flavobacteriia</taxon>
        <taxon>Flavobacteriales</taxon>
        <taxon>Flavobacteriaceae</taxon>
        <taxon>Flavivirga</taxon>
    </lineage>
</organism>
<evidence type="ECO:0000313" key="2">
    <source>
        <dbReference type="Proteomes" id="UP001337305"/>
    </source>
</evidence>
<dbReference type="EMBL" id="JAODOP010000004">
    <property type="protein sequence ID" value="MEF3834134.1"/>
    <property type="molecule type" value="Genomic_DNA"/>
</dbReference>
<dbReference type="RefSeq" id="WP_303306468.1">
    <property type="nucleotide sequence ID" value="NZ_JAODOP010000004.1"/>
</dbReference>
<protein>
    <submittedName>
        <fullName evidence="1">Uncharacterized protein</fullName>
    </submittedName>
</protein>